<dbReference type="Proteomes" id="UP000076630">
    <property type="component" value="Unassembled WGS sequence"/>
</dbReference>
<evidence type="ECO:0000313" key="3">
    <source>
        <dbReference type="Proteomes" id="UP000076630"/>
    </source>
</evidence>
<dbReference type="EMBL" id="LQNU01000083">
    <property type="protein sequence ID" value="KZE75530.1"/>
    <property type="molecule type" value="Genomic_DNA"/>
</dbReference>
<accession>A0A163VX58</accession>
<evidence type="ECO:0000256" key="1">
    <source>
        <dbReference type="SAM" id="Phobius"/>
    </source>
</evidence>
<protein>
    <submittedName>
        <fullName evidence="2">Uncharacterized protein</fullName>
    </submittedName>
</protein>
<evidence type="ECO:0000313" key="2">
    <source>
        <dbReference type="EMBL" id="KZE75530.1"/>
    </source>
</evidence>
<dbReference type="RefSeq" id="WP_038987265.1">
    <property type="nucleotide sequence ID" value="NZ_JACAJR010000002.1"/>
</dbReference>
<organism evidence="2 3">
    <name type="scientific">Myroides marinus</name>
    <dbReference type="NCBI Taxonomy" id="703342"/>
    <lineage>
        <taxon>Bacteria</taxon>
        <taxon>Pseudomonadati</taxon>
        <taxon>Bacteroidota</taxon>
        <taxon>Flavobacteriia</taxon>
        <taxon>Flavobacteriales</taxon>
        <taxon>Flavobacteriaceae</taxon>
        <taxon>Myroides</taxon>
    </lineage>
</organism>
<reference evidence="2 3" key="1">
    <citation type="submission" date="2016-01" db="EMBL/GenBank/DDBJ databases">
        <title>Whole genome sequencing of Myroides marinus L41.</title>
        <authorList>
            <person name="Hong K.W."/>
        </authorList>
    </citation>
    <scope>NUCLEOTIDE SEQUENCE [LARGE SCALE GENOMIC DNA]</scope>
    <source>
        <strain evidence="2 3">L41</strain>
    </source>
</reference>
<feature type="transmembrane region" description="Helical" evidence="1">
    <location>
        <begin position="12"/>
        <end position="31"/>
    </location>
</feature>
<keyword evidence="1" id="KW-0472">Membrane</keyword>
<proteinExistence type="predicted"/>
<keyword evidence="1" id="KW-0812">Transmembrane</keyword>
<name>A0A163VX58_9FLAO</name>
<sequence length="76" mass="8962">MNNTAHNKITTQMRILALCQVALVGLFIYHLVYGETYFIYIFVDAFIFIMLSGYIRYLLIVKQPNSKRSKQIKKKK</sequence>
<gene>
    <name evidence="2" type="ORF">AV926_01980</name>
</gene>
<keyword evidence="3" id="KW-1185">Reference proteome</keyword>
<feature type="transmembrane region" description="Helical" evidence="1">
    <location>
        <begin position="37"/>
        <end position="59"/>
    </location>
</feature>
<keyword evidence="1" id="KW-1133">Transmembrane helix</keyword>
<comment type="caution">
    <text evidence="2">The sequence shown here is derived from an EMBL/GenBank/DDBJ whole genome shotgun (WGS) entry which is preliminary data.</text>
</comment>
<dbReference type="AlphaFoldDB" id="A0A163VX58"/>